<gene>
    <name evidence="1" type="ORF">LSAA_7705</name>
</gene>
<dbReference type="AlphaFoldDB" id="A0A7R8H6C3"/>
<evidence type="ECO:0000313" key="2">
    <source>
        <dbReference type="Proteomes" id="UP000675881"/>
    </source>
</evidence>
<dbReference type="Proteomes" id="UP000675881">
    <property type="component" value="Chromosome 3"/>
</dbReference>
<sequence length="143" mass="16455">MEKSQGGGMKNILTAPTSYHLTPANNMDILRTRPVLNLLGFALRLHIEYNAYKIRHLIIDTLRASVNECWGTRNVNSTKKCSYSFRRRLTDSIQANGERIPFLTSSFSSFWEEFHTYVLQQEGSKKSLASFMLLPYNDNMRDG</sequence>
<evidence type="ECO:0000313" key="1">
    <source>
        <dbReference type="EMBL" id="CAF2899072.1"/>
    </source>
</evidence>
<name>A0A7R8H6C3_LEPSM</name>
<proteinExistence type="predicted"/>
<accession>A0A7R8H6C3</accession>
<protein>
    <submittedName>
        <fullName evidence="1">(salmon louse) hypothetical protein</fullName>
    </submittedName>
</protein>
<dbReference type="EMBL" id="HG994582">
    <property type="protein sequence ID" value="CAF2899072.1"/>
    <property type="molecule type" value="Genomic_DNA"/>
</dbReference>
<organism evidence="1 2">
    <name type="scientific">Lepeophtheirus salmonis</name>
    <name type="common">Salmon louse</name>
    <name type="synonym">Caligus salmonis</name>
    <dbReference type="NCBI Taxonomy" id="72036"/>
    <lineage>
        <taxon>Eukaryota</taxon>
        <taxon>Metazoa</taxon>
        <taxon>Ecdysozoa</taxon>
        <taxon>Arthropoda</taxon>
        <taxon>Crustacea</taxon>
        <taxon>Multicrustacea</taxon>
        <taxon>Hexanauplia</taxon>
        <taxon>Copepoda</taxon>
        <taxon>Siphonostomatoida</taxon>
        <taxon>Caligidae</taxon>
        <taxon>Lepeophtheirus</taxon>
    </lineage>
</organism>
<reference evidence="1" key="1">
    <citation type="submission" date="2021-02" db="EMBL/GenBank/DDBJ databases">
        <authorList>
            <person name="Bekaert M."/>
        </authorList>
    </citation>
    <scope>NUCLEOTIDE SEQUENCE</scope>
    <source>
        <strain evidence="1">IoA-00</strain>
    </source>
</reference>
<keyword evidence="2" id="KW-1185">Reference proteome</keyword>